<feature type="transmembrane region" description="Helical" evidence="1">
    <location>
        <begin position="30"/>
        <end position="47"/>
    </location>
</feature>
<evidence type="ECO:0000313" key="2">
    <source>
        <dbReference type="EMBL" id="QDF64274.1"/>
    </source>
</evidence>
<feature type="transmembrane region" description="Helical" evidence="1">
    <location>
        <begin position="123"/>
        <end position="144"/>
    </location>
</feature>
<gene>
    <name evidence="2" type="primary">nad6</name>
</gene>
<accession>A0A4Y6I3W5</accession>
<keyword evidence="1" id="KW-0812">Transmembrane</keyword>
<organism evidence="2">
    <name type="scientific">Setaria labiatopapillosa</name>
    <dbReference type="NCBI Taxonomy" id="108094"/>
    <lineage>
        <taxon>Eukaryota</taxon>
        <taxon>Metazoa</taxon>
        <taxon>Ecdysozoa</taxon>
        <taxon>Nematoda</taxon>
        <taxon>Chromadorea</taxon>
        <taxon>Rhabditida</taxon>
        <taxon>Spirurina</taxon>
        <taxon>Spiruromorpha</taxon>
        <taxon>Filarioidea</taxon>
        <taxon>Setariidae</taxon>
        <taxon>Setaria</taxon>
    </lineage>
</organism>
<keyword evidence="1" id="KW-0472">Membrane</keyword>
<keyword evidence="2" id="KW-0496">Mitochondrion</keyword>
<dbReference type="EMBL" id="MH937750">
    <property type="protein sequence ID" value="QDF64274.1"/>
    <property type="molecule type" value="Genomic_DNA"/>
</dbReference>
<feature type="transmembrane region" description="Helical" evidence="1">
    <location>
        <begin position="84"/>
        <end position="103"/>
    </location>
</feature>
<keyword evidence="1" id="KW-1133">Transmembrane helix</keyword>
<evidence type="ECO:0000256" key="1">
    <source>
        <dbReference type="SAM" id="Phobius"/>
    </source>
</evidence>
<geneLocation type="mitochondrion" evidence="2"/>
<dbReference type="AlphaFoldDB" id="A0A4Y6I3W5"/>
<sequence length="153" mass="18999">MFFVFLFYFSIVFSILFFFLSFLDWDPLKSCLMMCIGIIFMSCYMSLGIHSWYSYFIILIFLSGIFSLLTYFCSLCNYNFYINYYYNFFFLFFCMICLFFFDFDYSMFYFDNNFIVIYYDFNYYYIFWIVFVLLLLLNLISYSFSGLSYMRSL</sequence>
<name>A0A4Y6I3W5_9BILA</name>
<feature type="transmembrane region" description="Helical" evidence="1">
    <location>
        <begin position="53"/>
        <end position="72"/>
    </location>
</feature>
<reference evidence="2" key="2">
    <citation type="journal article" date="2019" name="Mitochondrial DNA Part B Resour">
        <title>The complete mitochondrial genome of Setaria labiatepapillosa (Spirurida: Setariidae).</title>
        <authorList>
            <person name="Gao J.-F."/>
            <person name="Hou M.-R."/>
            <person name="Cui Y.-C."/>
            <person name="Shi T.-R."/>
        </authorList>
    </citation>
    <scope>NUCLEOTIDE SEQUENCE</scope>
</reference>
<protein>
    <submittedName>
        <fullName evidence="2">NADH dehydrogenase subunit 6</fullName>
    </submittedName>
</protein>
<feature type="transmembrane region" description="Helical" evidence="1">
    <location>
        <begin position="6"/>
        <end position="23"/>
    </location>
</feature>
<proteinExistence type="predicted"/>
<reference evidence="2" key="1">
    <citation type="submission" date="2018-09" db="EMBL/GenBank/DDBJ databases">
        <authorList>
            <person name="Gao J.F."/>
        </authorList>
    </citation>
    <scope>NUCLEOTIDE SEQUENCE</scope>
</reference>